<reference evidence="1 2" key="1">
    <citation type="submission" date="2022-12" db="EMBL/GenBank/DDBJ databases">
        <authorList>
            <person name="Muema E."/>
        </authorList>
    </citation>
    <scope>NUCLEOTIDE SEQUENCE [LARGE SCALE GENOMIC DNA]</scope>
    <source>
        <strain evidence="2">1330</strain>
    </source>
</reference>
<name>A0ABU8KCW0_9HYPH</name>
<gene>
    <name evidence="1" type="ORF">O7A05_15525</name>
</gene>
<comment type="caution">
    <text evidence="1">The sequence shown here is derived from an EMBL/GenBank/DDBJ whole genome shotgun (WGS) entry which is preliminary data.</text>
</comment>
<evidence type="ECO:0000313" key="1">
    <source>
        <dbReference type="EMBL" id="MEI9403566.1"/>
    </source>
</evidence>
<sequence length="104" mass="11433">MAKGSFNIGDEVAITAKVRRRVTEDRVSVSIPSYGQPHSIVDRTSKVKHGQEIELIGDVTRVDEEAGKVTVNLGIPVTVKAETLRLVTRYVPPKRKVPLIDKAT</sequence>
<evidence type="ECO:0000313" key="2">
    <source>
        <dbReference type="Proteomes" id="UP001366503"/>
    </source>
</evidence>
<dbReference type="Proteomes" id="UP001366503">
    <property type="component" value="Unassembled WGS sequence"/>
</dbReference>
<dbReference type="Gene3D" id="2.30.30.30">
    <property type="match status" value="1"/>
</dbReference>
<organism evidence="1 2">
    <name type="scientific">Mesorhizobium argentiipisi</name>
    <dbReference type="NCBI Taxonomy" id="3015175"/>
    <lineage>
        <taxon>Bacteria</taxon>
        <taxon>Pseudomonadati</taxon>
        <taxon>Pseudomonadota</taxon>
        <taxon>Alphaproteobacteria</taxon>
        <taxon>Hyphomicrobiales</taxon>
        <taxon>Phyllobacteriaceae</taxon>
        <taxon>Mesorhizobium</taxon>
    </lineage>
</organism>
<dbReference type="EMBL" id="JAPYKO010000010">
    <property type="protein sequence ID" value="MEI9403566.1"/>
    <property type="molecule type" value="Genomic_DNA"/>
</dbReference>
<accession>A0ABU8KCW0</accession>
<proteinExistence type="predicted"/>
<protein>
    <submittedName>
        <fullName evidence="1">Uncharacterized protein</fullName>
    </submittedName>
</protein>
<dbReference type="RefSeq" id="WP_337093943.1">
    <property type="nucleotide sequence ID" value="NZ_JAPYKO010000010.1"/>
</dbReference>
<keyword evidence="2" id="KW-1185">Reference proteome</keyword>
<dbReference type="InterPro" id="IPR014722">
    <property type="entry name" value="Rib_uL2_dom2"/>
</dbReference>